<dbReference type="EMBL" id="NHNI01000001">
    <property type="protein sequence ID" value="OZY85571.1"/>
    <property type="molecule type" value="Genomic_DNA"/>
</dbReference>
<dbReference type="AlphaFoldDB" id="A0A266Q870"/>
<gene>
    <name evidence="1" type="ORF">CBP51_00515</name>
</gene>
<evidence type="ECO:0000313" key="2">
    <source>
        <dbReference type="Proteomes" id="UP000216101"/>
    </source>
</evidence>
<organism evidence="1 2">
    <name type="scientific">Cellvibrio mixtus</name>
    <dbReference type="NCBI Taxonomy" id="39650"/>
    <lineage>
        <taxon>Bacteria</taxon>
        <taxon>Pseudomonadati</taxon>
        <taxon>Pseudomonadota</taxon>
        <taxon>Gammaproteobacteria</taxon>
        <taxon>Cellvibrionales</taxon>
        <taxon>Cellvibrionaceae</taxon>
        <taxon>Cellvibrio</taxon>
    </lineage>
</organism>
<evidence type="ECO:0000313" key="1">
    <source>
        <dbReference type="EMBL" id="OZY85571.1"/>
    </source>
</evidence>
<protein>
    <submittedName>
        <fullName evidence="1">Uncharacterized protein</fullName>
    </submittedName>
</protein>
<comment type="caution">
    <text evidence="1">The sequence shown here is derived from an EMBL/GenBank/DDBJ whole genome shotgun (WGS) entry which is preliminary data.</text>
</comment>
<reference evidence="2" key="1">
    <citation type="submission" date="2017-05" db="EMBL/GenBank/DDBJ databases">
        <authorList>
            <person name="Barney B.M."/>
        </authorList>
    </citation>
    <scope>NUCLEOTIDE SEQUENCE [LARGE SCALE GENOMIC DNA]</scope>
    <source>
        <strain evidence="2">PSBB022</strain>
    </source>
</reference>
<accession>A0A266Q870</accession>
<proteinExistence type="predicted"/>
<keyword evidence="2" id="KW-1185">Reference proteome</keyword>
<dbReference type="Proteomes" id="UP000216101">
    <property type="component" value="Unassembled WGS sequence"/>
</dbReference>
<name>A0A266Q870_9GAMM</name>
<sequence length="141" mass="15685">MDAYLGGAGVAIGIAIDEGIAKDIAVAIQKESPRFDIRSHIKEFLIKNSSKAEMEAWQKLTIDRYGFQIIDADFVVPVLDLTMICTNANTVSFSLDKDSMNAYKVELTTIKTDGRAALQLLNKGIEEVFQEQFYSLCEKNV</sequence>